<dbReference type="Proteomes" id="UP000321201">
    <property type="component" value="Unassembled WGS sequence"/>
</dbReference>
<name>A0A5C7ERL6_9PROT</name>
<gene>
    <name evidence="1" type="ORF">FR698_11325</name>
</gene>
<protein>
    <submittedName>
        <fullName evidence="1">Host attachment protein</fullName>
    </submittedName>
</protein>
<evidence type="ECO:0000313" key="2">
    <source>
        <dbReference type="Proteomes" id="UP000321201"/>
    </source>
</evidence>
<comment type="caution">
    <text evidence="1">The sequence shown here is derived from an EMBL/GenBank/DDBJ whole genome shotgun (WGS) entry which is preliminary data.</text>
</comment>
<dbReference type="EMBL" id="VPFL01000015">
    <property type="protein sequence ID" value="TXF11296.1"/>
    <property type="molecule type" value="Genomic_DNA"/>
</dbReference>
<evidence type="ECO:0000313" key="1">
    <source>
        <dbReference type="EMBL" id="TXF11296.1"/>
    </source>
</evidence>
<dbReference type="RefSeq" id="WP_147800312.1">
    <property type="nucleotide sequence ID" value="NZ_VPFL01000015.1"/>
</dbReference>
<proteinExistence type="predicted"/>
<sequence>MGNTWILVANASKAHLFLNTGPRKGLRKLKEFDHAASREKASRLVTDRPGYNKSHGNGHGAYVPQTDPKQHEAQHFAMELARVLDHGRATNEYQRLILVAPPAFMGLLKGHLDAHVLNLVTDSFEKDYTKVPERELSGHLEQCIYL</sequence>
<dbReference type="OrthoDB" id="5297477at2"/>
<dbReference type="Pfam" id="PF10116">
    <property type="entry name" value="Host_attach"/>
    <property type="match status" value="1"/>
</dbReference>
<accession>A0A5C7ERL6</accession>
<dbReference type="InParanoid" id="A0A5C7ERL6"/>
<dbReference type="InterPro" id="IPR019291">
    <property type="entry name" value="Host_attachment_protein"/>
</dbReference>
<dbReference type="AlphaFoldDB" id="A0A5C7ERL6"/>
<reference evidence="1 2" key="1">
    <citation type="submission" date="2019-08" db="EMBL/GenBank/DDBJ databases">
        <title>Pelomicrobium methylotrophicum gen. nov., sp. nov. a moderately thermophilic, facultatively anaerobic, lithoautotrophic and methylotrophic bacterium isolated from a terrestrial mud volcano.</title>
        <authorList>
            <person name="Slobodkina G.B."/>
            <person name="Merkel A.Y."/>
            <person name="Slobodkin A.I."/>
        </authorList>
    </citation>
    <scope>NUCLEOTIDE SEQUENCE [LARGE SCALE GENOMIC DNA]</scope>
    <source>
        <strain evidence="1 2">SM250</strain>
    </source>
</reference>
<organism evidence="1 2">
    <name type="scientific">Pelomicrobium methylotrophicum</name>
    <dbReference type="NCBI Taxonomy" id="2602750"/>
    <lineage>
        <taxon>Bacteria</taxon>
        <taxon>Pseudomonadati</taxon>
        <taxon>Pseudomonadota</taxon>
        <taxon>Hydrogenophilia</taxon>
        <taxon>Hydrogenophilia incertae sedis</taxon>
        <taxon>Pelomicrobium</taxon>
    </lineage>
</organism>
<keyword evidence="2" id="KW-1185">Reference proteome</keyword>